<dbReference type="eggNOG" id="COG0583">
    <property type="taxonomic scope" value="Bacteria"/>
</dbReference>
<dbReference type="STRING" id="322710.Avin_43980"/>
<dbReference type="CDD" id="cd08421">
    <property type="entry name" value="PBP2_LTTR_like_1"/>
    <property type="match status" value="1"/>
</dbReference>
<dbReference type="GO" id="GO:0003700">
    <property type="term" value="F:DNA-binding transcription factor activity"/>
    <property type="evidence" value="ECO:0007669"/>
    <property type="project" value="InterPro"/>
</dbReference>
<dbReference type="PROSITE" id="PS50931">
    <property type="entry name" value="HTH_LYSR"/>
    <property type="match status" value="1"/>
</dbReference>
<keyword evidence="4" id="KW-0804">Transcription</keyword>
<evidence type="ECO:0000313" key="6">
    <source>
        <dbReference type="EMBL" id="ACO80519.1"/>
    </source>
</evidence>
<dbReference type="EnsemblBacteria" id="ACO80519">
    <property type="protein sequence ID" value="ACO80519"/>
    <property type="gene ID" value="Avin_43980"/>
</dbReference>
<evidence type="ECO:0000256" key="1">
    <source>
        <dbReference type="ARBA" id="ARBA00009437"/>
    </source>
</evidence>
<dbReference type="Proteomes" id="UP000002424">
    <property type="component" value="Chromosome"/>
</dbReference>
<name>C1DGM3_AZOVD</name>
<dbReference type="Pfam" id="PF03466">
    <property type="entry name" value="LysR_substrate"/>
    <property type="match status" value="1"/>
</dbReference>
<evidence type="ECO:0000313" key="7">
    <source>
        <dbReference type="Proteomes" id="UP000002424"/>
    </source>
</evidence>
<dbReference type="OrthoDB" id="9785974at2"/>
<dbReference type="InterPro" id="IPR050950">
    <property type="entry name" value="HTH-type_LysR_regulators"/>
</dbReference>
<dbReference type="InterPro" id="IPR036388">
    <property type="entry name" value="WH-like_DNA-bd_sf"/>
</dbReference>
<dbReference type="KEGG" id="avn:Avin_43980"/>
<gene>
    <name evidence="6" type="ordered locus">Avin_43980</name>
</gene>
<sequence>MARLDLADLDLFRHIAEAGSITGGAVRAHTALAAASTRVRGMEAMLGTRLLERSRQGVTLTPAGHTLLAHARSLLARADRMHEELGAFSGGAGAHVRLLSNTNALTEFLPEVLGRFLAAHPGTTVDLQERLSDEIVGLVAEGAADIGIVAGTVDTGALSTLPFRSDRFVIVASSRDPLAGASSIAFADVLGRDFIGLDRASALQRFLADRALREGRRLRLRVQLRSFDAICLMAQAGVGIGIVPETTARRAAQTMALASVSLRDAWARRDLRVCLRRHEAGDTAIRRLVAYLCPGQAPACGGMPFSPAGPAPRR</sequence>
<accession>C1DGM3</accession>
<comment type="similarity">
    <text evidence="1">Belongs to the LysR transcriptional regulatory family.</text>
</comment>
<dbReference type="InterPro" id="IPR000847">
    <property type="entry name" value="LysR_HTH_N"/>
</dbReference>
<evidence type="ECO:0000256" key="2">
    <source>
        <dbReference type="ARBA" id="ARBA00023015"/>
    </source>
</evidence>
<reference evidence="6 7" key="1">
    <citation type="journal article" date="2009" name="J. Bacteriol.">
        <title>Genome sequence of Azotobacter vinelandii, an obligate aerobe specialized to support diverse anaerobic metabolic processes.</title>
        <authorList>
            <person name="Setubal J.C."/>
            <person name="dos Santos P."/>
            <person name="Goldman B.S."/>
            <person name="Ertesvag H."/>
            <person name="Espin G."/>
            <person name="Rubio L.M."/>
            <person name="Valla S."/>
            <person name="Almeida N.F."/>
            <person name="Balasubramanian D."/>
            <person name="Cromes L."/>
            <person name="Curatti L."/>
            <person name="Du Z."/>
            <person name="Godsy E."/>
            <person name="Goodner B."/>
            <person name="Hellner-Burris K."/>
            <person name="Hernandez J.A."/>
            <person name="Houmiel K."/>
            <person name="Imperial J."/>
            <person name="Kennedy C."/>
            <person name="Larson T.J."/>
            <person name="Latreille P."/>
            <person name="Ligon L.S."/>
            <person name="Lu J."/>
            <person name="Maerk M."/>
            <person name="Miller N.M."/>
            <person name="Norton S."/>
            <person name="O'Carroll I.P."/>
            <person name="Paulsen I."/>
            <person name="Raulfs E.C."/>
            <person name="Roemer R."/>
            <person name="Rosser J."/>
            <person name="Segura D."/>
            <person name="Slater S."/>
            <person name="Stricklin S.L."/>
            <person name="Studholme D.J."/>
            <person name="Sun J."/>
            <person name="Viana C.J."/>
            <person name="Wallin E."/>
            <person name="Wang B."/>
            <person name="Wheeler C."/>
            <person name="Zhu H."/>
            <person name="Dean D.R."/>
            <person name="Dixon R."/>
            <person name="Wood D."/>
        </authorList>
    </citation>
    <scope>NUCLEOTIDE SEQUENCE [LARGE SCALE GENOMIC DNA]</scope>
    <source>
        <strain evidence="7">DJ / ATCC BAA-1303</strain>
    </source>
</reference>
<dbReference type="InterPro" id="IPR005119">
    <property type="entry name" value="LysR_subst-bd"/>
</dbReference>
<dbReference type="InterPro" id="IPR036390">
    <property type="entry name" value="WH_DNA-bd_sf"/>
</dbReference>
<dbReference type="GO" id="GO:0003677">
    <property type="term" value="F:DNA binding"/>
    <property type="evidence" value="ECO:0007669"/>
    <property type="project" value="UniProtKB-KW"/>
</dbReference>
<organism evidence="6 7">
    <name type="scientific">Azotobacter vinelandii (strain DJ / ATCC BAA-1303)</name>
    <dbReference type="NCBI Taxonomy" id="322710"/>
    <lineage>
        <taxon>Bacteria</taxon>
        <taxon>Pseudomonadati</taxon>
        <taxon>Pseudomonadota</taxon>
        <taxon>Gammaproteobacteria</taxon>
        <taxon>Pseudomonadales</taxon>
        <taxon>Pseudomonadaceae</taxon>
        <taxon>Azotobacter</taxon>
    </lineage>
</organism>
<dbReference type="HOGENOM" id="CLU_039613_6_0_6"/>
<keyword evidence="2" id="KW-0805">Transcription regulation</keyword>
<proteinExistence type="inferred from homology"/>
<evidence type="ECO:0000259" key="5">
    <source>
        <dbReference type="PROSITE" id="PS50931"/>
    </source>
</evidence>
<dbReference type="SUPFAM" id="SSF46785">
    <property type="entry name" value="Winged helix' DNA-binding domain"/>
    <property type="match status" value="1"/>
</dbReference>
<dbReference type="PANTHER" id="PTHR30419">
    <property type="entry name" value="HTH-TYPE TRANSCRIPTIONAL REGULATOR YBHD"/>
    <property type="match status" value="1"/>
</dbReference>
<dbReference type="PANTHER" id="PTHR30419:SF2">
    <property type="entry name" value="LYSR FAMILY TRANSCRIPTIONAL REGULATOR"/>
    <property type="match status" value="1"/>
</dbReference>
<dbReference type="GO" id="GO:0005829">
    <property type="term" value="C:cytosol"/>
    <property type="evidence" value="ECO:0007669"/>
    <property type="project" value="TreeGrafter"/>
</dbReference>
<dbReference type="RefSeq" id="WP_012702886.1">
    <property type="nucleotide sequence ID" value="NC_012560.1"/>
</dbReference>
<evidence type="ECO:0000256" key="4">
    <source>
        <dbReference type="ARBA" id="ARBA00023163"/>
    </source>
</evidence>
<dbReference type="AlphaFoldDB" id="C1DGM3"/>
<dbReference type="SUPFAM" id="SSF53850">
    <property type="entry name" value="Periplasmic binding protein-like II"/>
    <property type="match status" value="1"/>
</dbReference>
<keyword evidence="7" id="KW-1185">Reference proteome</keyword>
<feature type="domain" description="HTH lysR-type" evidence="5">
    <location>
        <begin position="4"/>
        <end position="61"/>
    </location>
</feature>
<dbReference type="Pfam" id="PF00126">
    <property type="entry name" value="HTH_1"/>
    <property type="match status" value="1"/>
</dbReference>
<dbReference type="EMBL" id="CP001157">
    <property type="protein sequence ID" value="ACO80519.1"/>
    <property type="molecule type" value="Genomic_DNA"/>
</dbReference>
<protein>
    <submittedName>
        <fullName evidence="6">LysR family transcriptional regulatory protein</fullName>
    </submittedName>
</protein>
<dbReference type="Gene3D" id="3.40.190.290">
    <property type="match status" value="1"/>
</dbReference>
<keyword evidence="3" id="KW-0238">DNA-binding</keyword>
<dbReference type="GeneID" id="88187300"/>
<dbReference type="Gene3D" id="1.10.10.10">
    <property type="entry name" value="Winged helix-like DNA-binding domain superfamily/Winged helix DNA-binding domain"/>
    <property type="match status" value="1"/>
</dbReference>
<evidence type="ECO:0000256" key="3">
    <source>
        <dbReference type="ARBA" id="ARBA00023125"/>
    </source>
</evidence>